<accession>A0A0E9XP48</accession>
<evidence type="ECO:0000313" key="1">
    <source>
        <dbReference type="EMBL" id="JAI04405.1"/>
    </source>
</evidence>
<name>A0A0E9XP48_ANGAN</name>
<sequence>MQVIYCFNMRLNSKLPLHENILEHTSWRIKMKLCDHIPFVQNTCQTHGIATMQFRPTKIRSQQDICPPHSLAEKLCP</sequence>
<dbReference type="AlphaFoldDB" id="A0A0E9XP48"/>
<proteinExistence type="predicted"/>
<organism evidence="1">
    <name type="scientific">Anguilla anguilla</name>
    <name type="common">European freshwater eel</name>
    <name type="synonym">Muraena anguilla</name>
    <dbReference type="NCBI Taxonomy" id="7936"/>
    <lineage>
        <taxon>Eukaryota</taxon>
        <taxon>Metazoa</taxon>
        <taxon>Chordata</taxon>
        <taxon>Craniata</taxon>
        <taxon>Vertebrata</taxon>
        <taxon>Euteleostomi</taxon>
        <taxon>Actinopterygii</taxon>
        <taxon>Neopterygii</taxon>
        <taxon>Teleostei</taxon>
        <taxon>Anguilliformes</taxon>
        <taxon>Anguillidae</taxon>
        <taxon>Anguilla</taxon>
    </lineage>
</organism>
<reference evidence="1" key="2">
    <citation type="journal article" date="2015" name="Fish Shellfish Immunol.">
        <title>Early steps in the European eel (Anguilla anguilla)-Vibrio vulnificus interaction in the gills: Role of the RtxA13 toxin.</title>
        <authorList>
            <person name="Callol A."/>
            <person name="Pajuelo D."/>
            <person name="Ebbesson L."/>
            <person name="Teles M."/>
            <person name="MacKenzie S."/>
            <person name="Amaro C."/>
        </authorList>
    </citation>
    <scope>NUCLEOTIDE SEQUENCE</scope>
</reference>
<dbReference type="EMBL" id="GBXM01004173">
    <property type="protein sequence ID" value="JAI04405.1"/>
    <property type="molecule type" value="Transcribed_RNA"/>
</dbReference>
<protein>
    <submittedName>
        <fullName evidence="1">Uncharacterized protein</fullName>
    </submittedName>
</protein>
<reference evidence="1" key="1">
    <citation type="submission" date="2014-11" db="EMBL/GenBank/DDBJ databases">
        <authorList>
            <person name="Amaro Gonzalez C."/>
        </authorList>
    </citation>
    <scope>NUCLEOTIDE SEQUENCE</scope>
</reference>